<protein>
    <submittedName>
        <fullName evidence="3">Microtubule-associated protein 4 isoform X9</fullName>
    </submittedName>
</protein>
<evidence type="ECO:0000313" key="4">
    <source>
        <dbReference type="Proteomes" id="UP001279410"/>
    </source>
</evidence>
<keyword evidence="4" id="KW-1185">Reference proteome</keyword>
<accession>A0AAD3M620</accession>
<reference evidence="3" key="1">
    <citation type="submission" date="2022-08" db="EMBL/GenBank/DDBJ databases">
        <title>Genome sequencing of akame (Lates japonicus).</title>
        <authorList>
            <person name="Hashiguchi Y."/>
            <person name="Takahashi H."/>
        </authorList>
    </citation>
    <scope>NUCLEOTIDE SEQUENCE</scope>
    <source>
        <strain evidence="3">Kochi</strain>
    </source>
</reference>
<evidence type="ECO:0000313" key="3">
    <source>
        <dbReference type="EMBL" id="GLD48066.1"/>
    </source>
</evidence>
<organism evidence="3 4">
    <name type="scientific">Lates japonicus</name>
    <name type="common">Japanese lates</name>
    <dbReference type="NCBI Taxonomy" id="270547"/>
    <lineage>
        <taxon>Eukaryota</taxon>
        <taxon>Metazoa</taxon>
        <taxon>Chordata</taxon>
        <taxon>Craniata</taxon>
        <taxon>Vertebrata</taxon>
        <taxon>Euteleostomi</taxon>
        <taxon>Actinopterygii</taxon>
        <taxon>Neopterygii</taxon>
        <taxon>Teleostei</taxon>
        <taxon>Neoteleostei</taxon>
        <taxon>Acanthomorphata</taxon>
        <taxon>Carangaria</taxon>
        <taxon>Carangaria incertae sedis</taxon>
        <taxon>Centropomidae</taxon>
        <taxon>Lates</taxon>
    </lineage>
</organism>
<name>A0AAD3M620_LATJO</name>
<dbReference type="Proteomes" id="UP001279410">
    <property type="component" value="Unassembled WGS sequence"/>
</dbReference>
<feature type="signal peptide" evidence="2">
    <location>
        <begin position="1"/>
        <end position="20"/>
    </location>
</feature>
<gene>
    <name evidence="3" type="ORF">AKAME5_002726100</name>
</gene>
<evidence type="ECO:0000256" key="2">
    <source>
        <dbReference type="SAM" id="SignalP"/>
    </source>
</evidence>
<dbReference type="AlphaFoldDB" id="A0AAD3M620"/>
<keyword evidence="2" id="KW-0732">Signal</keyword>
<feature type="non-terminal residue" evidence="3">
    <location>
        <position position="143"/>
    </location>
</feature>
<feature type="region of interest" description="Disordered" evidence="1">
    <location>
        <begin position="101"/>
        <end position="143"/>
    </location>
</feature>
<sequence>MGLGYLLLGGNLAGFTLTSGGQTSTSRPQPQGEVRPLALDQKQALATDFLSASMAGYSDPLGSQTTSAQMMDTGLMGAFSGFSQPGGMGVNVELGVAPLQADRPPSIAEPQHPTPLAGLDAPKEHNPMLPEPQVPCSPADLSA</sequence>
<feature type="chain" id="PRO_5042087595" evidence="2">
    <location>
        <begin position="21"/>
        <end position="143"/>
    </location>
</feature>
<proteinExistence type="predicted"/>
<comment type="caution">
    <text evidence="3">The sequence shown here is derived from an EMBL/GenBank/DDBJ whole genome shotgun (WGS) entry which is preliminary data.</text>
</comment>
<evidence type="ECO:0000256" key="1">
    <source>
        <dbReference type="SAM" id="MobiDB-lite"/>
    </source>
</evidence>
<dbReference type="EMBL" id="BRZM01003408">
    <property type="protein sequence ID" value="GLD48066.1"/>
    <property type="molecule type" value="Genomic_DNA"/>
</dbReference>